<gene>
    <name evidence="3" type="ORF">N7482_003148</name>
</gene>
<protein>
    <submittedName>
        <fullName evidence="3">Uncharacterized protein</fullName>
    </submittedName>
</protein>
<dbReference type="RefSeq" id="XP_056548879.1">
    <property type="nucleotide sequence ID" value="XM_056685273.1"/>
</dbReference>
<dbReference type="PANTHER" id="PTHR37490:SF3">
    <property type="entry name" value="DUF3431 DOMAIN CONTAINING PROTEIN"/>
    <property type="match status" value="1"/>
</dbReference>
<dbReference type="InterPro" id="IPR021838">
    <property type="entry name" value="DUF3431"/>
</dbReference>
<dbReference type="PANTHER" id="PTHR37490">
    <property type="entry name" value="EXPRESSED PROTEIN"/>
    <property type="match status" value="1"/>
</dbReference>
<feature type="region of interest" description="Disordered" evidence="1">
    <location>
        <begin position="67"/>
        <end position="105"/>
    </location>
</feature>
<accession>A0A9W9IKC2</accession>
<dbReference type="Pfam" id="PF11913">
    <property type="entry name" value="DUF3431"/>
    <property type="match status" value="1"/>
</dbReference>
<dbReference type="EMBL" id="JAPQKN010000001">
    <property type="protein sequence ID" value="KAJ5177271.1"/>
    <property type="molecule type" value="Genomic_DNA"/>
</dbReference>
<comment type="caution">
    <text evidence="3">The sequence shown here is derived from an EMBL/GenBank/DDBJ whole genome shotgun (WGS) entry which is preliminary data.</text>
</comment>
<organism evidence="3 4">
    <name type="scientific">Penicillium canariense</name>
    <dbReference type="NCBI Taxonomy" id="189055"/>
    <lineage>
        <taxon>Eukaryota</taxon>
        <taxon>Fungi</taxon>
        <taxon>Dikarya</taxon>
        <taxon>Ascomycota</taxon>
        <taxon>Pezizomycotina</taxon>
        <taxon>Eurotiomycetes</taxon>
        <taxon>Eurotiomycetidae</taxon>
        <taxon>Eurotiales</taxon>
        <taxon>Aspergillaceae</taxon>
        <taxon>Penicillium</taxon>
    </lineage>
</organism>
<dbReference type="GeneID" id="81424449"/>
<reference evidence="3" key="2">
    <citation type="journal article" date="2023" name="IMA Fungus">
        <title>Comparative genomic study of the Penicillium genus elucidates a diverse pangenome and 15 lateral gene transfer events.</title>
        <authorList>
            <person name="Petersen C."/>
            <person name="Sorensen T."/>
            <person name="Nielsen M.R."/>
            <person name="Sondergaard T.E."/>
            <person name="Sorensen J.L."/>
            <person name="Fitzpatrick D.A."/>
            <person name="Frisvad J.C."/>
            <person name="Nielsen K.L."/>
        </authorList>
    </citation>
    <scope>NUCLEOTIDE SEQUENCE</scope>
    <source>
        <strain evidence="3">IBT 26290</strain>
    </source>
</reference>
<reference evidence="3" key="1">
    <citation type="submission" date="2022-11" db="EMBL/GenBank/DDBJ databases">
        <authorList>
            <person name="Petersen C."/>
        </authorList>
    </citation>
    <scope>NUCLEOTIDE SEQUENCE</scope>
    <source>
        <strain evidence="3">IBT 26290</strain>
    </source>
</reference>
<sequence>MNWLLRLSFPSRKPGAVTSTRGRLFVYLALTAIVLLFSYQLVLNRESFSSDLRWAVGNGLKPPVDYVVPVPETPREGEQLQEQSDDMPLEPPEQQSEEEPVKQQETYPFREKELVLAAMSTSNMSWVEDHVPQWHPNIYRADVPPGEADLTVPANKGNEAMVFLTYIIDRYETLPSIVAFMHGGRYQWHNDNPLYDSVISMNDLQLDYVREAGYVNLRCSWVIGCPVELEPARYLRERPEDEGHPTALEFPDRFLELFPGEELPEVVGTACCSQFAVSREKIQERGVEHYIRYRQFLIDTKLGSEISGRIFEYVWHIMFGKPAQHCPDPRDCYCRTYGYCNMTEEELQKQWEWRGLALPEGWPDVDESAGLQKRGDLPSVEYWRKSTSRRI</sequence>
<dbReference type="Proteomes" id="UP001149163">
    <property type="component" value="Unassembled WGS sequence"/>
</dbReference>
<evidence type="ECO:0000313" key="3">
    <source>
        <dbReference type="EMBL" id="KAJ5177271.1"/>
    </source>
</evidence>
<proteinExistence type="predicted"/>
<keyword evidence="2" id="KW-1133">Transmembrane helix</keyword>
<keyword evidence="4" id="KW-1185">Reference proteome</keyword>
<evidence type="ECO:0000256" key="1">
    <source>
        <dbReference type="SAM" id="MobiDB-lite"/>
    </source>
</evidence>
<dbReference type="AlphaFoldDB" id="A0A9W9IKC2"/>
<name>A0A9W9IKC2_9EURO</name>
<feature type="transmembrane region" description="Helical" evidence="2">
    <location>
        <begin position="24"/>
        <end position="43"/>
    </location>
</feature>
<dbReference type="OrthoDB" id="426718at2759"/>
<keyword evidence="2" id="KW-0472">Membrane</keyword>
<keyword evidence="2" id="KW-0812">Transmembrane</keyword>
<evidence type="ECO:0000256" key="2">
    <source>
        <dbReference type="SAM" id="Phobius"/>
    </source>
</evidence>
<evidence type="ECO:0000313" key="4">
    <source>
        <dbReference type="Proteomes" id="UP001149163"/>
    </source>
</evidence>